<dbReference type="Proteomes" id="UP001319874">
    <property type="component" value="Chromosome 3"/>
</dbReference>
<sequence>MLTGLAQVRASRCGKIRDMKTPRTAIIVAMLAVVSPLAHASLASGAHQFKTDAKTAGRETGHAVRDGVHAVGHGAKAAGHAVADATKHGYHATKKFVTGHG</sequence>
<evidence type="ECO:0000313" key="2">
    <source>
        <dbReference type="EMBL" id="BCZ84229.1"/>
    </source>
</evidence>
<feature type="chain" id="PRO_5046726883" evidence="1">
    <location>
        <begin position="41"/>
        <end position="101"/>
    </location>
</feature>
<keyword evidence="3" id="KW-1185">Reference proteome</keyword>
<protein>
    <submittedName>
        <fullName evidence="2">Uncharacterized protein</fullName>
    </submittedName>
</protein>
<accession>A0ABM7U960</accession>
<keyword evidence="1" id="KW-0732">Signal</keyword>
<proteinExistence type="predicted"/>
<name>A0ABM7U960_9BURK</name>
<gene>
    <name evidence="2" type="ORF">PTKU64_79040</name>
</gene>
<organism evidence="2 3">
    <name type="scientific">Paraburkholderia terrae</name>
    <dbReference type="NCBI Taxonomy" id="311230"/>
    <lineage>
        <taxon>Bacteria</taxon>
        <taxon>Pseudomonadati</taxon>
        <taxon>Pseudomonadota</taxon>
        <taxon>Betaproteobacteria</taxon>
        <taxon>Burkholderiales</taxon>
        <taxon>Burkholderiaceae</taxon>
        <taxon>Paraburkholderia</taxon>
    </lineage>
</organism>
<reference evidence="2 3" key="1">
    <citation type="journal article" date="2022" name="Front. Microbiol.">
        <title>Identification and characterization of a novel class of self-sufficient cytochrome P450 hydroxylase involved in cyclohexanecarboxylate degradation in Paraburkholderia terrae strain KU-64.</title>
        <authorList>
            <person name="Yamamoto T."/>
            <person name="Hasegawa Y."/>
            <person name="Iwaki H."/>
        </authorList>
    </citation>
    <scope>NUCLEOTIDE SEQUENCE [LARGE SCALE GENOMIC DNA]</scope>
    <source>
        <strain evidence="2 3">KU-64</strain>
    </source>
</reference>
<evidence type="ECO:0000256" key="1">
    <source>
        <dbReference type="SAM" id="SignalP"/>
    </source>
</evidence>
<evidence type="ECO:0000313" key="3">
    <source>
        <dbReference type="Proteomes" id="UP001319874"/>
    </source>
</evidence>
<dbReference type="EMBL" id="AP024957">
    <property type="protein sequence ID" value="BCZ84229.1"/>
    <property type="molecule type" value="Genomic_DNA"/>
</dbReference>
<feature type="signal peptide" evidence="1">
    <location>
        <begin position="1"/>
        <end position="40"/>
    </location>
</feature>